<sequence>MGVAAILTWNKVGANWPHHISYGQLVPSSALWPFGHNTFSFGQSWPPSPIMASGHILPSLASLANFHITNPQACIFDFGPGGAKRGQQSSPQGQVCPKPQLDPPEPNLAINPFGSNLAKKPFGHQFGHNSRRTHFGHGPPEATKSAQQAFPSTRREFFHSSMHPILKVAGVMHIWYYIPLCTIFAQKFNGEVFRTKLHLSKSRSQNPMPISKEDPVTHQSGNPWRQSEDHSRIPITWPCRSWVGNFIQDHSKGILRGYTVFQSVFKASSISITLGQLNWSIQVSINQPVCPWPNWANSIFHCGNSITQLNFKMARTLLAQFRQYSQ</sequence>
<name>A0A9Q3Q4N2_9BASI</name>
<feature type="region of interest" description="Disordered" evidence="1">
    <location>
        <begin position="203"/>
        <end position="229"/>
    </location>
</feature>
<accession>A0A9Q3Q4N2</accession>
<keyword evidence="3" id="KW-1185">Reference proteome</keyword>
<comment type="caution">
    <text evidence="2">The sequence shown here is derived from an EMBL/GenBank/DDBJ whole genome shotgun (WGS) entry which is preliminary data.</text>
</comment>
<feature type="region of interest" description="Disordered" evidence="1">
    <location>
        <begin position="79"/>
        <end position="105"/>
    </location>
</feature>
<dbReference type="EMBL" id="AVOT02113899">
    <property type="protein sequence ID" value="MBW0582952.1"/>
    <property type="molecule type" value="Genomic_DNA"/>
</dbReference>
<protein>
    <submittedName>
        <fullName evidence="2">Uncharacterized protein</fullName>
    </submittedName>
</protein>
<organism evidence="2 3">
    <name type="scientific">Austropuccinia psidii MF-1</name>
    <dbReference type="NCBI Taxonomy" id="1389203"/>
    <lineage>
        <taxon>Eukaryota</taxon>
        <taxon>Fungi</taxon>
        <taxon>Dikarya</taxon>
        <taxon>Basidiomycota</taxon>
        <taxon>Pucciniomycotina</taxon>
        <taxon>Pucciniomycetes</taxon>
        <taxon>Pucciniales</taxon>
        <taxon>Sphaerophragmiaceae</taxon>
        <taxon>Austropuccinia</taxon>
    </lineage>
</organism>
<reference evidence="2" key="1">
    <citation type="submission" date="2021-03" db="EMBL/GenBank/DDBJ databases">
        <title>Draft genome sequence of rust myrtle Austropuccinia psidii MF-1, a brazilian biotype.</title>
        <authorList>
            <person name="Quecine M.C."/>
            <person name="Pachon D.M.R."/>
            <person name="Bonatelli M.L."/>
            <person name="Correr F.H."/>
            <person name="Franceschini L.M."/>
            <person name="Leite T.F."/>
            <person name="Margarido G.R.A."/>
            <person name="Almeida C.A."/>
            <person name="Ferrarezi J.A."/>
            <person name="Labate C.A."/>
        </authorList>
    </citation>
    <scope>NUCLEOTIDE SEQUENCE</scope>
    <source>
        <strain evidence="2">MF-1</strain>
    </source>
</reference>
<evidence type="ECO:0000256" key="1">
    <source>
        <dbReference type="SAM" id="MobiDB-lite"/>
    </source>
</evidence>
<gene>
    <name evidence="2" type="ORF">O181_122667</name>
</gene>
<proteinExistence type="predicted"/>
<dbReference type="OrthoDB" id="10261522at2759"/>
<dbReference type="Proteomes" id="UP000765509">
    <property type="component" value="Unassembled WGS sequence"/>
</dbReference>
<feature type="region of interest" description="Disordered" evidence="1">
    <location>
        <begin position="126"/>
        <end position="151"/>
    </location>
</feature>
<evidence type="ECO:0000313" key="2">
    <source>
        <dbReference type="EMBL" id="MBW0582952.1"/>
    </source>
</evidence>
<dbReference type="AlphaFoldDB" id="A0A9Q3Q4N2"/>
<evidence type="ECO:0000313" key="3">
    <source>
        <dbReference type="Proteomes" id="UP000765509"/>
    </source>
</evidence>